<dbReference type="EMBL" id="JAYKLX010000002">
    <property type="protein sequence ID" value="MEB3344503.1"/>
    <property type="molecule type" value="Genomic_DNA"/>
</dbReference>
<proteinExistence type="predicted"/>
<keyword evidence="2" id="KW-1185">Reference proteome</keyword>
<gene>
    <name evidence="1" type="ORF">U6A24_03470</name>
</gene>
<dbReference type="RefSeq" id="WP_324178548.1">
    <property type="nucleotide sequence ID" value="NZ_BAABAW010000003.1"/>
</dbReference>
<reference evidence="1 2" key="1">
    <citation type="journal article" date="2013" name="Int. J. Syst. Evol. Microbiol.">
        <title>Aquimarina gracilis sp. nov., isolated from the gut microflora of a mussel, Mytilus coruscus, and emended description of Aquimarina spongiae.</title>
        <authorList>
            <person name="Park S.C."/>
            <person name="Choe H.N."/>
            <person name="Baik K.S."/>
            <person name="Seong C.N."/>
        </authorList>
    </citation>
    <scope>NUCLEOTIDE SEQUENCE [LARGE SCALE GENOMIC DNA]</scope>
    <source>
        <strain evidence="1 2">PSC32</strain>
    </source>
</reference>
<evidence type="ECO:0000313" key="2">
    <source>
        <dbReference type="Proteomes" id="UP001327027"/>
    </source>
</evidence>
<organism evidence="1 2">
    <name type="scientific">Aquimarina gracilis</name>
    <dbReference type="NCBI Taxonomy" id="874422"/>
    <lineage>
        <taxon>Bacteria</taxon>
        <taxon>Pseudomonadati</taxon>
        <taxon>Bacteroidota</taxon>
        <taxon>Flavobacteriia</taxon>
        <taxon>Flavobacteriales</taxon>
        <taxon>Flavobacteriaceae</taxon>
        <taxon>Aquimarina</taxon>
    </lineage>
</organism>
<dbReference type="Proteomes" id="UP001327027">
    <property type="component" value="Unassembled WGS sequence"/>
</dbReference>
<evidence type="ECO:0000313" key="1">
    <source>
        <dbReference type="EMBL" id="MEB3344503.1"/>
    </source>
</evidence>
<protein>
    <recommendedName>
        <fullName evidence="3">SpoIIAA-like protein</fullName>
    </recommendedName>
</protein>
<accession>A0ABU5ZR25</accession>
<name>A0ABU5ZR25_9FLAO</name>
<evidence type="ECO:0008006" key="3">
    <source>
        <dbReference type="Google" id="ProtNLM"/>
    </source>
</evidence>
<sequence length="133" mass="15058">MTPKINKELIATHVLDIGNVYFYNNFVVTEINEGITLTFEKSAGLMLLAKKYYGNKVPFAYISNRVHSYSFQPTAHYQSTKLFPNLIGFAVVSYGSISNEIASLEQAFVNVPKNIFTNLEDAIEWVNQLIIQD</sequence>
<comment type="caution">
    <text evidence="1">The sequence shown here is derived from an EMBL/GenBank/DDBJ whole genome shotgun (WGS) entry which is preliminary data.</text>
</comment>